<dbReference type="RefSeq" id="WP_020933055.1">
    <property type="nucleotide sequence ID" value="NC_021917.1"/>
</dbReference>
<evidence type="ECO:0000259" key="1">
    <source>
        <dbReference type="Pfam" id="PF00535"/>
    </source>
</evidence>
<dbReference type="PANTHER" id="PTHR43685:SF2">
    <property type="entry name" value="GLYCOSYLTRANSFERASE 2-LIKE DOMAIN-CONTAINING PROTEIN"/>
    <property type="match status" value="1"/>
</dbReference>
<organism evidence="2 3">
    <name type="scientific">Cycloclasticus zancles 78-ME</name>
    <dbReference type="NCBI Taxonomy" id="1198232"/>
    <lineage>
        <taxon>Bacteria</taxon>
        <taxon>Pseudomonadati</taxon>
        <taxon>Pseudomonadota</taxon>
        <taxon>Gammaproteobacteria</taxon>
        <taxon>Thiotrichales</taxon>
        <taxon>Piscirickettsiaceae</taxon>
        <taxon>Cycloclasticus</taxon>
    </lineage>
</organism>
<accession>S5TI55</accession>
<feature type="domain" description="Glycosyltransferase 2-like" evidence="1">
    <location>
        <begin position="16"/>
        <end position="174"/>
    </location>
</feature>
<protein>
    <submittedName>
        <fullName evidence="2">Glycosyltransferase involved in cell wall biogenesis</fullName>
    </submittedName>
</protein>
<dbReference type="Proteomes" id="UP000015380">
    <property type="component" value="Chromosome"/>
</dbReference>
<proteinExistence type="predicted"/>
<reference evidence="3" key="2">
    <citation type="journal article" date="2016" name="Environ. Microbiol. Rep.">
        <title>Analysis of defence systems and a conjugative IncP-1 plasmid in the marine polyaromatic hydrocarbons-degrading bacterium Cycloclasticus sp. 78-ME.</title>
        <authorList>
            <person name="Yakimov M.M."/>
            <person name="Crisafi F."/>
            <person name="Messina E."/>
            <person name="Smedile F."/>
            <person name="Lopatina A."/>
            <person name="Denaro R."/>
            <person name="Pieper D.H."/>
            <person name="Golyshin P.N."/>
            <person name="Giuliano L."/>
        </authorList>
    </citation>
    <scope>NUCLEOTIDE SEQUENCE [LARGE SCALE GENOMIC DNA]</scope>
    <source>
        <strain evidence="3">78-ME</strain>
    </source>
</reference>
<dbReference type="KEGG" id="cza:CYCME_2255"/>
<dbReference type="GO" id="GO:0016740">
    <property type="term" value="F:transferase activity"/>
    <property type="evidence" value="ECO:0007669"/>
    <property type="project" value="UniProtKB-KW"/>
</dbReference>
<dbReference type="PANTHER" id="PTHR43685">
    <property type="entry name" value="GLYCOSYLTRANSFERASE"/>
    <property type="match status" value="1"/>
</dbReference>
<dbReference type="InterPro" id="IPR001173">
    <property type="entry name" value="Glyco_trans_2-like"/>
</dbReference>
<dbReference type="InterPro" id="IPR050834">
    <property type="entry name" value="Glycosyltransf_2"/>
</dbReference>
<dbReference type="Gene3D" id="3.90.550.10">
    <property type="entry name" value="Spore Coat Polysaccharide Biosynthesis Protein SpsA, Chain A"/>
    <property type="match status" value="1"/>
</dbReference>
<dbReference type="PATRIC" id="fig|1198232.3.peg.2225"/>
<evidence type="ECO:0000313" key="2">
    <source>
        <dbReference type="EMBL" id="AGS40567.1"/>
    </source>
</evidence>
<reference evidence="2 3" key="1">
    <citation type="submission" date="2013-05" db="EMBL/GenBank/DDBJ databases">
        <title>Between feast and famine: a lifestyle of most important marine PAH-degrading bacterium Cycloclasticus sp. 7ME.</title>
        <authorList>
            <person name="Yakimov M.M."/>
            <person name="Messina E."/>
            <person name="Genovese M."/>
            <person name="Denaro R."/>
            <person name="Crisafi F."/>
            <person name="Russo D."/>
            <person name="Cappello S."/>
            <person name="Santisi S."/>
            <person name="Smedile F."/>
            <person name="Golyshina O.V."/>
            <person name="Tran H."/>
            <person name="Pieper D.H."/>
            <person name="Golyshin P.N."/>
            <person name="Giuliano L."/>
        </authorList>
    </citation>
    <scope>NUCLEOTIDE SEQUENCE [LARGE SCALE GENOMIC DNA]</scope>
    <source>
        <strain evidence="2 3">78-ME</strain>
    </source>
</reference>
<dbReference type="AlphaFoldDB" id="S5TI55"/>
<dbReference type="EMBL" id="CP005996">
    <property type="protein sequence ID" value="AGS40567.1"/>
    <property type="molecule type" value="Genomic_DNA"/>
</dbReference>
<dbReference type="InterPro" id="IPR029044">
    <property type="entry name" value="Nucleotide-diphossugar_trans"/>
</dbReference>
<keyword evidence="2" id="KW-0808">Transferase</keyword>
<sequence length="320" mass="35982">MAIDSKCNHSKKVLDIVIPVYNDNPYLLGTLTSIFKQQLPNDWCFHVYIVDDGSEVPVSLDIPKENTSTVSLVRLEKNSGCSVARNQGAIAGNGEVILFLDADCSLAKASALALLLKEYEKGYDVCFGQIYAPQGDFWAKYQNEVARDRADRFYEGEHSSMTTQVFMVRRNKFKSVGGFDESYHFGFEDRDLFLSLIKIGAKISLAEKVVVNHNDQLSLSSVVKKLYGAGKNSSTRFIEKYPDEYSKLAYIKADVRYSPYLLKSLVILIKPMLPALVGMLERCITRTILPYSISKVLVKYVSGLYYLQGTYETKKGFNKG</sequence>
<dbReference type="SUPFAM" id="SSF53448">
    <property type="entry name" value="Nucleotide-diphospho-sugar transferases"/>
    <property type="match status" value="1"/>
</dbReference>
<evidence type="ECO:0000313" key="3">
    <source>
        <dbReference type="Proteomes" id="UP000015380"/>
    </source>
</evidence>
<keyword evidence="3" id="KW-1185">Reference proteome</keyword>
<dbReference type="eggNOG" id="COG1216">
    <property type="taxonomic scope" value="Bacteria"/>
</dbReference>
<dbReference type="HOGENOM" id="CLU_890588_0_0_6"/>
<dbReference type="Pfam" id="PF00535">
    <property type="entry name" value="Glycos_transf_2"/>
    <property type="match status" value="1"/>
</dbReference>
<dbReference type="CDD" id="cd00761">
    <property type="entry name" value="Glyco_tranf_GTA_type"/>
    <property type="match status" value="1"/>
</dbReference>
<gene>
    <name evidence="2" type="ORF">CYCME_2255</name>
</gene>
<name>S5TI55_9GAMM</name>